<gene>
    <name evidence="2" type="ORF">TOLI1172_LOCUS4579</name>
</gene>
<organism evidence="2">
    <name type="scientific">Timspurckia oligopyrenoides</name>
    <dbReference type="NCBI Taxonomy" id="708627"/>
    <lineage>
        <taxon>Eukaryota</taxon>
        <taxon>Rhodophyta</taxon>
        <taxon>Bangiophyceae</taxon>
        <taxon>Porphyridiales</taxon>
        <taxon>Porphyridiaceae</taxon>
        <taxon>Timspurckia</taxon>
    </lineage>
</organism>
<dbReference type="SUPFAM" id="SSF101112">
    <property type="entry name" value="Oxygen-evolving enhancer protein 3"/>
    <property type="match status" value="1"/>
</dbReference>
<evidence type="ECO:0000256" key="1">
    <source>
        <dbReference type="ARBA" id="ARBA00023078"/>
    </source>
</evidence>
<accession>A0A7S0ZFI6</accession>
<protein>
    <recommendedName>
        <fullName evidence="3">Photosystem II Psb31 protein domain-containing protein</fullName>
    </recommendedName>
</protein>
<dbReference type="InterPro" id="IPR023222">
    <property type="entry name" value="PsbQ-like_dom_sf"/>
</dbReference>
<dbReference type="EMBL" id="HBFP01006417">
    <property type="protein sequence ID" value="CAD8820188.1"/>
    <property type="molecule type" value="Transcribed_RNA"/>
</dbReference>
<dbReference type="AlphaFoldDB" id="A0A7S0ZFI6"/>
<evidence type="ECO:0000313" key="2">
    <source>
        <dbReference type="EMBL" id="CAD8820188.1"/>
    </source>
</evidence>
<reference evidence="2" key="1">
    <citation type="submission" date="2021-01" db="EMBL/GenBank/DDBJ databases">
        <authorList>
            <person name="Corre E."/>
            <person name="Pelletier E."/>
            <person name="Niang G."/>
            <person name="Scheremetjew M."/>
            <person name="Finn R."/>
            <person name="Kale V."/>
            <person name="Holt S."/>
            <person name="Cochrane G."/>
            <person name="Meng A."/>
            <person name="Brown T."/>
            <person name="Cohen L."/>
        </authorList>
    </citation>
    <scope>NUCLEOTIDE SEQUENCE</scope>
    <source>
        <strain evidence="2">CCMP3278</strain>
    </source>
</reference>
<dbReference type="Gene3D" id="1.20.120.1740">
    <property type="entry name" value="Sodium ion translocating NADH-quinone reductase subunit C-like"/>
    <property type="match status" value="1"/>
</dbReference>
<keyword evidence="1" id="KW-0793">Thylakoid</keyword>
<sequence length="224" mass="23819">MMDRSAFVGVTSGGLCGSAKVQRSAVCLKMSAAPSGEMDRRSVLLLGTAMASLAFVGAPGNALADGAVSDATRKRARVIYGARVMDLTPEIEKLPELAEKGSWVQILNMVSSDKKKPGSLVGMKNSFILFTSGAYAGFKQSQVELTNAQNILFDAVSKLENAAKSKNTKVAQLAANEIVKSFNEYKAVGELKPNPFAGEPGQVWSSDFAATRKMNATPYLKSEE</sequence>
<proteinExistence type="predicted"/>
<evidence type="ECO:0008006" key="3">
    <source>
        <dbReference type="Google" id="ProtNLM"/>
    </source>
</evidence>
<name>A0A7S0ZFI6_9RHOD</name>